<dbReference type="Gene3D" id="1.25.40.10">
    <property type="entry name" value="Tetratricopeptide repeat domain"/>
    <property type="match status" value="1"/>
</dbReference>
<comment type="similarity">
    <text evidence="7">Belongs to the Tom70 family.</text>
</comment>
<accession>A0A6B3L7Q6</accession>
<dbReference type="GO" id="GO:0016020">
    <property type="term" value="C:membrane"/>
    <property type="evidence" value="ECO:0007669"/>
    <property type="project" value="UniProtKB-SubCell"/>
</dbReference>
<proteinExistence type="inferred from homology"/>
<evidence type="ECO:0000256" key="1">
    <source>
        <dbReference type="ARBA" id="ARBA00004167"/>
    </source>
</evidence>
<evidence type="ECO:0000256" key="5">
    <source>
        <dbReference type="ARBA" id="ARBA00022989"/>
    </source>
</evidence>
<feature type="coiled-coil region" evidence="9">
    <location>
        <begin position="338"/>
        <end position="411"/>
    </location>
</feature>
<feature type="repeat" description="TPR" evidence="8">
    <location>
        <begin position="585"/>
        <end position="618"/>
    </location>
</feature>
<evidence type="ECO:0000256" key="10">
    <source>
        <dbReference type="SAM" id="MobiDB-lite"/>
    </source>
</evidence>
<dbReference type="PANTHER" id="PTHR46208">
    <property type="entry name" value="MITOCHONDRIAL IMPORT RECEPTOR SUBUNIT TOM70"/>
    <property type="match status" value="1"/>
</dbReference>
<evidence type="ECO:0000256" key="9">
    <source>
        <dbReference type="SAM" id="Coils"/>
    </source>
</evidence>
<evidence type="ECO:0000256" key="6">
    <source>
        <dbReference type="ARBA" id="ARBA00023136"/>
    </source>
</evidence>
<organism evidence="11 12">
    <name type="scientific">Sulfuriroseicoccus oceanibius</name>
    <dbReference type="NCBI Taxonomy" id="2707525"/>
    <lineage>
        <taxon>Bacteria</taxon>
        <taxon>Pseudomonadati</taxon>
        <taxon>Verrucomicrobiota</taxon>
        <taxon>Verrucomicrobiia</taxon>
        <taxon>Verrucomicrobiales</taxon>
        <taxon>Verrucomicrobiaceae</taxon>
        <taxon>Sulfuriroseicoccus</taxon>
    </lineage>
</organism>
<dbReference type="AlphaFoldDB" id="A0A6B3L7Q6"/>
<keyword evidence="12" id="KW-1185">Reference proteome</keyword>
<dbReference type="Proteomes" id="UP000475117">
    <property type="component" value="Chromosome"/>
</dbReference>
<keyword evidence="2" id="KW-0812">Transmembrane</keyword>
<keyword evidence="5" id="KW-1133">Transmembrane helix</keyword>
<keyword evidence="3" id="KW-0677">Repeat</keyword>
<evidence type="ECO:0000256" key="7">
    <source>
        <dbReference type="ARBA" id="ARBA00038030"/>
    </source>
</evidence>
<name>A0A6B3L7Q6_9BACT</name>
<dbReference type="SUPFAM" id="SSF48452">
    <property type="entry name" value="TPR-like"/>
    <property type="match status" value="1"/>
</dbReference>
<dbReference type="Pfam" id="PF13432">
    <property type="entry name" value="TPR_16"/>
    <property type="match status" value="2"/>
</dbReference>
<evidence type="ECO:0000313" key="12">
    <source>
        <dbReference type="Proteomes" id="UP000475117"/>
    </source>
</evidence>
<keyword evidence="4 8" id="KW-0802">TPR repeat</keyword>
<dbReference type="PROSITE" id="PS50005">
    <property type="entry name" value="TPR"/>
    <property type="match status" value="1"/>
</dbReference>
<feature type="compositionally biased region" description="Polar residues" evidence="10">
    <location>
        <begin position="151"/>
        <end position="164"/>
    </location>
</feature>
<dbReference type="InterPro" id="IPR019734">
    <property type="entry name" value="TPR_rpt"/>
</dbReference>
<dbReference type="SMART" id="SM00028">
    <property type="entry name" value="TPR"/>
    <property type="match status" value="3"/>
</dbReference>
<dbReference type="PANTHER" id="PTHR46208:SF1">
    <property type="entry name" value="MITOCHONDRIAL IMPORT RECEPTOR SUBUNIT TOM70"/>
    <property type="match status" value="1"/>
</dbReference>
<evidence type="ECO:0000256" key="2">
    <source>
        <dbReference type="ARBA" id="ARBA00022692"/>
    </source>
</evidence>
<reference evidence="11 12" key="1">
    <citation type="submission" date="2020-12" db="EMBL/GenBank/DDBJ databases">
        <title>Sulforoseuscoccus oceanibium gen. nov., sp. nov., a representative of the phylum Verrucomicrobia with special cytoplasmic membrane, and proposal of Sulforoseuscoccusaceae fam. nov.</title>
        <authorList>
            <person name="Xi F."/>
        </authorList>
    </citation>
    <scope>NUCLEOTIDE SEQUENCE [LARGE SCALE GENOMIC DNA]</scope>
    <source>
        <strain evidence="11 12">T37</strain>
    </source>
</reference>
<dbReference type="KEGG" id="soa:G3M56_012705"/>
<comment type="subcellular location">
    <subcellularLocation>
        <location evidence="1">Membrane</location>
        <topology evidence="1">Single-pass membrane protein</topology>
    </subcellularLocation>
</comment>
<evidence type="ECO:0000256" key="3">
    <source>
        <dbReference type="ARBA" id="ARBA00022737"/>
    </source>
</evidence>
<sequence length="737" mass="82961">MPPVRSFPHSTFIRSLAAVAFALIIAWIGTTGNASAQRQEDPGQLFLGAFMRLQNAEKFEADGNLFEAYGEYRRATLIYDQIANQHPTWKPNIISHRRVSIRRKMNEIANAMDKSEQDNFQRNLAEAAKPNADEGRQAQRPTTADNRRAVPSTTGVRPPTNNRRQPSRQRNEMEANLRQRIQTLEKMVVDSTKEKTNMQAIIAKSRDARKLAEYELNQKKQELAEMQSKLAAAEESKINQSLEAQRKVTDAEAAVSKVEQKYKKQLADLQHQVAKLEGQLTESRQREAKTAAMVTELTTKLAEANQVITGLRGEVASITRERDELVVLLKAGNQDAVNKATALRKQELEKELKDALEQIAKLKESAANNEEINKKEIDRLRTQVASLEKDLQSVRDENVAFKSEIDSLRKRLALTETQLAEAAPSLDNDALIEENKTLRQIVRNQLQAQAWRTRTKRLIQTELARLEIGSRSLMRLLDRMEGKDVVTPAQLEKINDPYIQAAGRRSGLSGAYFGGAEAGSQLNDPDAQAALDESMKSPEMALADDYFREQVESMSHSAAQDFSSGKFDSAARTYQLIVEAEPNDVRMRCNLGVCLLKNGDYQESAAQFEEAIHMDDTDPFPHYMRGLAQWKLGEHKQSAASLTRSLELDPSQHSALNLLGVVAMEQKLFADSDRAFTKAIKLRNTYAEAHRNLAVLLSKPGYADPVRSLEHYREALKHGAPRNETLEDFLRYNDVEL</sequence>
<evidence type="ECO:0000313" key="11">
    <source>
        <dbReference type="EMBL" id="QQL44725.1"/>
    </source>
</evidence>
<keyword evidence="6" id="KW-0472">Membrane</keyword>
<protein>
    <submittedName>
        <fullName evidence="11">Tetratricopeptide repeat protein</fullName>
    </submittedName>
</protein>
<keyword evidence="9" id="KW-0175">Coiled coil</keyword>
<dbReference type="EMBL" id="CP066776">
    <property type="protein sequence ID" value="QQL44725.1"/>
    <property type="molecule type" value="Genomic_DNA"/>
</dbReference>
<dbReference type="InterPro" id="IPR011990">
    <property type="entry name" value="TPR-like_helical_dom_sf"/>
</dbReference>
<gene>
    <name evidence="11" type="ORF">G3M56_012705</name>
</gene>
<feature type="region of interest" description="Disordered" evidence="10">
    <location>
        <begin position="127"/>
        <end position="174"/>
    </location>
</feature>
<dbReference type="RefSeq" id="WP_164365127.1">
    <property type="nucleotide sequence ID" value="NZ_CP066776.1"/>
</dbReference>
<feature type="coiled-coil region" evidence="9">
    <location>
        <begin position="174"/>
        <end position="286"/>
    </location>
</feature>
<evidence type="ECO:0000256" key="8">
    <source>
        <dbReference type="PROSITE-ProRule" id="PRU00339"/>
    </source>
</evidence>
<evidence type="ECO:0000256" key="4">
    <source>
        <dbReference type="ARBA" id="ARBA00022803"/>
    </source>
</evidence>